<evidence type="ECO:0008006" key="3">
    <source>
        <dbReference type="Google" id="ProtNLM"/>
    </source>
</evidence>
<accession>A0ABS6RUR3</accession>
<proteinExistence type="predicted"/>
<evidence type="ECO:0000313" key="1">
    <source>
        <dbReference type="EMBL" id="MBV6340370.1"/>
    </source>
</evidence>
<gene>
    <name evidence="1" type="ORF">HWQ67_02110</name>
</gene>
<organism evidence="1 2">
    <name type="scientific">Candidatus Magnetobacterium casense</name>
    <dbReference type="NCBI Taxonomy" id="1455061"/>
    <lineage>
        <taxon>Bacteria</taxon>
        <taxon>Pseudomonadati</taxon>
        <taxon>Nitrospirota</taxon>
        <taxon>Thermodesulfovibrionia</taxon>
        <taxon>Thermodesulfovibrionales</taxon>
        <taxon>Candidatus Magnetobacteriaceae</taxon>
        <taxon>Candidatus Magnetobacterium</taxon>
    </lineage>
</organism>
<dbReference type="EMBL" id="JABXWD010000020">
    <property type="protein sequence ID" value="MBV6340370.1"/>
    <property type="molecule type" value="Genomic_DNA"/>
</dbReference>
<name>A0ABS6RUR3_9BACT</name>
<sequence length="234" mass="27563">MKKDSLDISKVVMLGRVFDEYYHMFSLKDISPADTKILDVASGVSSFCTQANKKGYNVTASDIIYDRSPEELYKQGLLDVQEIMEQMSSVAHKYNWEYFKDIEILQATRLNALSLFVENYKEFGSKRYINVKYPCSNFFENQFNVSLVSHFLFLYENMLDYKFHKDTVKELARITRDEIRIFPLVNFKGITSRYISELMNDVELGFLEFTIRKVEFNFMKNADDLLIIRKIKPN</sequence>
<reference evidence="1 2" key="1">
    <citation type="journal article" date="2020" name="J Geophys Res Biogeosci">
        <title>Magnetotaxis as an Adaptation to Enable Bacterial Shuttling of Microbial Sulfur and Sulfur Cycling Across Aquatic Oxic#Anoxic Interfaces.</title>
        <authorList>
            <person name="Li J."/>
            <person name="Liu P."/>
            <person name="Wang J."/>
            <person name="Roberts A.P."/>
            <person name="Pan Y."/>
        </authorList>
    </citation>
    <scope>NUCLEOTIDE SEQUENCE [LARGE SCALE GENOMIC DNA]</scope>
    <source>
        <strain evidence="1 2">MYR-1_YQ</strain>
    </source>
</reference>
<comment type="caution">
    <text evidence="1">The sequence shown here is derived from an EMBL/GenBank/DDBJ whole genome shotgun (WGS) entry which is preliminary data.</text>
</comment>
<protein>
    <recommendedName>
        <fullName evidence="3">SAM-dependent methyltransferase</fullName>
    </recommendedName>
</protein>
<evidence type="ECO:0000313" key="2">
    <source>
        <dbReference type="Proteomes" id="UP001196980"/>
    </source>
</evidence>
<dbReference type="Proteomes" id="UP001196980">
    <property type="component" value="Unassembled WGS sequence"/>
</dbReference>
<dbReference type="RefSeq" id="WP_218250990.1">
    <property type="nucleotide sequence ID" value="NZ_JABXWD010000020.1"/>
</dbReference>
<keyword evidence="2" id="KW-1185">Reference proteome</keyword>